<dbReference type="Pfam" id="PF00291">
    <property type="entry name" value="PALP"/>
    <property type="match status" value="1"/>
</dbReference>
<dbReference type="GO" id="GO:0006565">
    <property type="term" value="P:L-serine catabolic process"/>
    <property type="evidence" value="ECO:0007669"/>
    <property type="project" value="TreeGrafter"/>
</dbReference>
<feature type="non-terminal residue" evidence="5">
    <location>
        <position position="212"/>
    </location>
</feature>
<dbReference type="PANTHER" id="PTHR48078:SF6">
    <property type="entry name" value="L-THREONINE DEHYDRATASE CATABOLIC TDCB"/>
    <property type="match status" value="1"/>
</dbReference>
<dbReference type="GO" id="GO:0006567">
    <property type="term" value="P:L-threonine catabolic process"/>
    <property type="evidence" value="ECO:0007669"/>
    <property type="project" value="TreeGrafter"/>
</dbReference>
<keyword evidence="2" id="KW-0663">Pyridoxal phosphate</keyword>
<keyword evidence="3 5" id="KW-0456">Lyase</keyword>
<dbReference type="Proteomes" id="UP000269499">
    <property type="component" value="Unassembled WGS sequence"/>
</dbReference>
<feature type="domain" description="Tryptophan synthase beta chain-like PALP" evidence="4">
    <location>
        <begin position="74"/>
        <end position="206"/>
    </location>
</feature>
<dbReference type="EMBL" id="QMRA01000127">
    <property type="protein sequence ID" value="RLE52201.1"/>
    <property type="molecule type" value="Genomic_DNA"/>
</dbReference>
<dbReference type="EC" id="4.2.3.1" evidence="5"/>
<comment type="caution">
    <text evidence="5">The sequence shown here is derived from an EMBL/GenBank/DDBJ whole genome shotgun (WGS) entry which is preliminary data.</text>
</comment>
<dbReference type="Gene3D" id="3.40.50.1100">
    <property type="match status" value="2"/>
</dbReference>
<dbReference type="PANTHER" id="PTHR48078">
    <property type="entry name" value="THREONINE DEHYDRATASE, MITOCHONDRIAL-RELATED"/>
    <property type="match status" value="1"/>
</dbReference>
<accession>A0A497EYV1</accession>
<gene>
    <name evidence="5" type="ORF">DRJ26_04950</name>
</gene>
<dbReference type="InterPro" id="IPR036052">
    <property type="entry name" value="TrpB-like_PALP_sf"/>
</dbReference>
<reference evidence="5 6" key="1">
    <citation type="submission" date="2018-06" db="EMBL/GenBank/DDBJ databases">
        <title>Extensive metabolic versatility and redundancy in microbially diverse, dynamic hydrothermal sediments.</title>
        <authorList>
            <person name="Dombrowski N."/>
            <person name="Teske A."/>
            <person name="Baker B.J."/>
        </authorList>
    </citation>
    <scope>NUCLEOTIDE SEQUENCE [LARGE SCALE GENOMIC DNA]</scope>
    <source>
        <strain evidence="5">B20_G2</strain>
    </source>
</reference>
<evidence type="ECO:0000313" key="6">
    <source>
        <dbReference type="Proteomes" id="UP000269499"/>
    </source>
</evidence>
<dbReference type="AlphaFoldDB" id="A0A497EYV1"/>
<proteinExistence type="predicted"/>
<evidence type="ECO:0000256" key="1">
    <source>
        <dbReference type="ARBA" id="ARBA00001933"/>
    </source>
</evidence>
<name>A0A497EYV1_9CREN</name>
<evidence type="ECO:0000256" key="3">
    <source>
        <dbReference type="ARBA" id="ARBA00023239"/>
    </source>
</evidence>
<evidence type="ECO:0000256" key="2">
    <source>
        <dbReference type="ARBA" id="ARBA00022898"/>
    </source>
</evidence>
<dbReference type="SUPFAM" id="SSF53686">
    <property type="entry name" value="Tryptophan synthase beta subunit-like PLP-dependent enzymes"/>
    <property type="match status" value="1"/>
</dbReference>
<dbReference type="GO" id="GO:0004795">
    <property type="term" value="F:threonine synthase activity"/>
    <property type="evidence" value="ECO:0007669"/>
    <property type="project" value="UniProtKB-EC"/>
</dbReference>
<protein>
    <submittedName>
        <fullName evidence="5">Threonine synthase</fullName>
        <ecNumber evidence="5">4.2.3.1</ecNumber>
    </submittedName>
</protein>
<sequence>MGEFALFLECCRCGREFSVDSFAFRCFDCDEPLEVVYDYDLLKSVVSREVFAGRLWGLWRFWELLPVSSWSNVVSLGEGGTPLIRSMRLSRVLGVGELYFKDEGRNPTGSFKDRGSSVGVSVALEVGAGVVGCASTGNMAASLSAYAAKAGLKCVILIPHGTPVEKVLQTLYFEPVTLAVDLPYPELYRMAFEMAGEFNVYLVHSDSPMRVE</sequence>
<dbReference type="InterPro" id="IPR001926">
    <property type="entry name" value="TrpB-like_PALP"/>
</dbReference>
<organism evidence="5 6">
    <name type="scientific">Thermoproteota archaeon</name>
    <dbReference type="NCBI Taxonomy" id="2056631"/>
    <lineage>
        <taxon>Archaea</taxon>
        <taxon>Thermoproteota</taxon>
    </lineage>
</organism>
<dbReference type="InterPro" id="IPR050147">
    <property type="entry name" value="Ser/Thr_Dehydratase"/>
</dbReference>
<dbReference type="GO" id="GO:0009097">
    <property type="term" value="P:isoleucine biosynthetic process"/>
    <property type="evidence" value="ECO:0007669"/>
    <property type="project" value="TreeGrafter"/>
</dbReference>
<comment type="cofactor">
    <cofactor evidence="1">
        <name>pyridoxal 5'-phosphate</name>
        <dbReference type="ChEBI" id="CHEBI:597326"/>
    </cofactor>
</comment>
<evidence type="ECO:0000259" key="4">
    <source>
        <dbReference type="Pfam" id="PF00291"/>
    </source>
</evidence>
<evidence type="ECO:0000313" key="5">
    <source>
        <dbReference type="EMBL" id="RLE52201.1"/>
    </source>
</evidence>
<dbReference type="GO" id="GO:0004794">
    <property type="term" value="F:threonine deaminase activity"/>
    <property type="evidence" value="ECO:0007669"/>
    <property type="project" value="TreeGrafter"/>
</dbReference>
<dbReference type="GO" id="GO:0003941">
    <property type="term" value="F:L-serine ammonia-lyase activity"/>
    <property type="evidence" value="ECO:0007669"/>
    <property type="project" value="TreeGrafter"/>
</dbReference>